<organism evidence="2 3">
    <name type="scientific">Thalassotalea insulae</name>
    <dbReference type="NCBI Taxonomy" id="2056778"/>
    <lineage>
        <taxon>Bacteria</taxon>
        <taxon>Pseudomonadati</taxon>
        <taxon>Pseudomonadota</taxon>
        <taxon>Gammaproteobacteria</taxon>
        <taxon>Alteromonadales</taxon>
        <taxon>Colwelliaceae</taxon>
        <taxon>Thalassotalea</taxon>
    </lineage>
</organism>
<feature type="signal peptide" evidence="1">
    <location>
        <begin position="1"/>
        <end position="25"/>
    </location>
</feature>
<dbReference type="RefSeq" id="WP_284244754.1">
    <property type="nucleotide sequence ID" value="NZ_BSST01000001.1"/>
</dbReference>
<keyword evidence="1" id="KW-0732">Signal</keyword>
<keyword evidence="3" id="KW-1185">Reference proteome</keyword>
<evidence type="ECO:0000256" key="1">
    <source>
        <dbReference type="SAM" id="SignalP"/>
    </source>
</evidence>
<dbReference type="EMBL" id="BSST01000001">
    <property type="protein sequence ID" value="GLX78876.1"/>
    <property type="molecule type" value="Genomic_DNA"/>
</dbReference>
<protein>
    <recommendedName>
        <fullName evidence="4">PDZ domain-containing protein</fullName>
    </recommendedName>
</protein>
<proteinExistence type="predicted"/>
<evidence type="ECO:0008006" key="4">
    <source>
        <dbReference type="Google" id="ProtNLM"/>
    </source>
</evidence>
<comment type="caution">
    <text evidence="2">The sequence shown here is derived from an EMBL/GenBank/DDBJ whole genome shotgun (WGS) entry which is preliminary data.</text>
</comment>
<dbReference type="Gene3D" id="2.30.42.10">
    <property type="match status" value="1"/>
</dbReference>
<accession>A0ABQ6GXG3</accession>
<evidence type="ECO:0000313" key="2">
    <source>
        <dbReference type="EMBL" id="GLX78876.1"/>
    </source>
</evidence>
<feature type="chain" id="PRO_5045512789" description="PDZ domain-containing protein" evidence="1">
    <location>
        <begin position="26"/>
        <end position="415"/>
    </location>
</feature>
<reference evidence="2 3" key="1">
    <citation type="submission" date="2023-03" db="EMBL/GenBank/DDBJ databases">
        <title>Draft genome sequence of Thalassotalea insulae KCTC 62186T.</title>
        <authorList>
            <person name="Sawabe T."/>
        </authorList>
    </citation>
    <scope>NUCLEOTIDE SEQUENCE [LARGE SCALE GENOMIC DNA]</scope>
    <source>
        <strain evidence="2 3">KCTC 62186</strain>
    </source>
</reference>
<dbReference type="InterPro" id="IPR036034">
    <property type="entry name" value="PDZ_sf"/>
</dbReference>
<gene>
    <name evidence="2" type="ORF">tinsulaeT_22160</name>
</gene>
<evidence type="ECO:0000313" key="3">
    <source>
        <dbReference type="Proteomes" id="UP001157186"/>
    </source>
</evidence>
<dbReference type="Proteomes" id="UP001157186">
    <property type="component" value="Unassembled WGS sequence"/>
</dbReference>
<sequence>MMKNKVIVKAVAFLATGLVMGTSYADEKCAVFNFAPSTLNGEASVLELAGSNGKSVVLTDKKQKASRKVVNGEYDYLVEVGEHTIVLNQWKKEEYIVHNKNISRGRQISNPPQPVQRMFHLNAEAGHYYRIGYSEQNGVYIEKDETQPLTCDTAPLIEANKNKKFVTTEGLPAELEQQLMLTMNKVAHHQKNGKTNVFPIKENQYFGIVFDTNKGNSNGFAVKMIIPNSIASTLDIKPGDIVTKLGEEKELANNGENPYGLLNQYVKSIPYSKKLAFTVLRNGQKKTVTAKHVPVLVPEAFYQLAAADGKNNVYGQAKLPKQVQFEFDQLLLALAEHYKSTGLALDKVVVVERKANKPQTTDFSLTFDLASADETKEYLLEIGKEGKMQDSLTRIVAERMGAVIHSRNQYTNKDG</sequence>
<dbReference type="SUPFAM" id="SSF50156">
    <property type="entry name" value="PDZ domain-like"/>
    <property type="match status" value="1"/>
</dbReference>
<name>A0ABQ6GXG3_9GAMM</name>